<evidence type="ECO:0000313" key="2">
    <source>
        <dbReference type="Proteomes" id="UP000663846"/>
    </source>
</evidence>
<name>A0A8H3BE05_9AGAM</name>
<comment type="caution">
    <text evidence="1">The sequence shown here is derived from an EMBL/GenBank/DDBJ whole genome shotgun (WGS) entry which is preliminary data.</text>
</comment>
<evidence type="ECO:0000313" key="1">
    <source>
        <dbReference type="EMBL" id="CAE6454163.1"/>
    </source>
</evidence>
<dbReference type="AlphaFoldDB" id="A0A8H3BE05"/>
<reference evidence="1" key="1">
    <citation type="submission" date="2021-01" db="EMBL/GenBank/DDBJ databases">
        <authorList>
            <person name="Kaushik A."/>
        </authorList>
    </citation>
    <scope>NUCLEOTIDE SEQUENCE</scope>
    <source>
        <strain evidence="1">AG1-1C</strain>
    </source>
</reference>
<proteinExistence type="predicted"/>
<organism evidence="1 2">
    <name type="scientific">Rhizoctonia solani</name>
    <dbReference type="NCBI Taxonomy" id="456999"/>
    <lineage>
        <taxon>Eukaryota</taxon>
        <taxon>Fungi</taxon>
        <taxon>Dikarya</taxon>
        <taxon>Basidiomycota</taxon>
        <taxon>Agaricomycotina</taxon>
        <taxon>Agaricomycetes</taxon>
        <taxon>Cantharellales</taxon>
        <taxon>Ceratobasidiaceae</taxon>
        <taxon>Rhizoctonia</taxon>
    </lineage>
</organism>
<accession>A0A8H3BE05</accession>
<dbReference type="Proteomes" id="UP000663846">
    <property type="component" value="Unassembled WGS sequence"/>
</dbReference>
<gene>
    <name evidence="1" type="ORF">RDB_LOCUS149349</name>
</gene>
<sequence>MSVSILPKSNDVEEATFVDIVDFACITYSGEVFQMADRRFFDVLDLIRQLASHEATAPVSLFLGWDLCHLCEDSSEHGLVRTRCLMHANGTEWIGTISTRGMLVELHGNTIYVDYGKSRID</sequence>
<protein>
    <submittedName>
        <fullName evidence="1">Uncharacterized protein</fullName>
    </submittedName>
</protein>
<dbReference type="EMBL" id="CAJMWS010000599">
    <property type="protein sequence ID" value="CAE6454163.1"/>
    <property type="molecule type" value="Genomic_DNA"/>
</dbReference>